<accession>A0ABN8QPC7</accession>
<dbReference type="Proteomes" id="UP001159405">
    <property type="component" value="Unassembled WGS sequence"/>
</dbReference>
<sequence length="123" mass="13779">MVKQWRTKVPASGSGRYQYDSKAFLFSLVNKPGWAPVKLSQSGQYSYRKYSTFFRSSYGPTFGGGHNIHISNCASSNSNSHSNLGWTYSPPSGYSVTSTFARTFLAGTYRFTTDEVETFYETT</sequence>
<protein>
    <recommendedName>
        <fullName evidence="1">TLDc domain-containing protein</fullName>
    </recommendedName>
</protein>
<keyword evidence="3" id="KW-1185">Reference proteome</keyword>
<evidence type="ECO:0000313" key="3">
    <source>
        <dbReference type="Proteomes" id="UP001159405"/>
    </source>
</evidence>
<reference evidence="2 3" key="1">
    <citation type="submission" date="2022-05" db="EMBL/GenBank/DDBJ databases">
        <authorList>
            <consortium name="Genoscope - CEA"/>
            <person name="William W."/>
        </authorList>
    </citation>
    <scope>NUCLEOTIDE SEQUENCE [LARGE SCALE GENOMIC DNA]</scope>
</reference>
<dbReference type="Pfam" id="PF07534">
    <property type="entry name" value="TLD"/>
    <property type="match status" value="1"/>
</dbReference>
<dbReference type="EMBL" id="CALNXK010000136">
    <property type="protein sequence ID" value="CAH3166240.1"/>
    <property type="molecule type" value="Genomic_DNA"/>
</dbReference>
<evidence type="ECO:0000313" key="2">
    <source>
        <dbReference type="EMBL" id="CAH3166240.1"/>
    </source>
</evidence>
<comment type="caution">
    <text evidence="2">The sequence shown here is derived from an EMBL/GenBank/DDBJ whole genome shotgun (WGS) entry which is preliminary data.</text>
</comment>
<dbReference type="InterPro" id="IPR006571">
    <property type="entry name" value="TLDc_dom"/>
</dbReference>
<gene>
    <name evidence="2" type="ORF">PLOB_00007551</name>
</gene>
<name>A0ABN8QPC7_9CNID</name>
<evidence type="ECO:0000259" key="1">
    <source>
        <dbReference type="Pfam" id="PF07534"/>
    </source>
</evidence>
<feature type="domain" description="TLDc" evidence="1">
    <location>
        <begin position="14"/>
        <end position="119"/>
    </location>
</feature>
<proteinExistence type="predicted"/>
<organism evidence="2 3">
    <name type="scientific">Porites lobata</name>
    <dbReference type="NCBI Taxonomy" id="104759"/>
    <lineage>
        <taxon>Eukaryota</taxon>
        <taxon>Metazoa</taxon>
        <taxon>Cnidaria</taxon>
        <taxon>Anthozoa</taxon>
        <taxon>Hexacorallia</taxon>
        <taxon>Scleractinia</taxon>
        <taxon>Fungiina</taxon>
        <taxon>Poritidae</taxon>
        <taxon>Porites</taxon>
    </lineage>
</organism>